<proteinExistence type="predicted"/>
<evidence type="ECO:0000313" key="2">
    <source>
        <dbReference type="RefSeq" id="XP_073791506.1"/>
    </source>
</evidence>
<evidence type="ECO:0000313" key="1">
    <source>
        <dbReference type="Proteomes" id="UP000000437"/>
    </source>
</evidence>
<sequence length="308" mass="35182">MEKRDCEVSPQNKAQRFRDLCTFKETGYSHHSYCVLKSEAKMNSSTPDVYANFSDPTPYLETCLFTLNVLLGPPTHFYILWLIITGAKSKIASEFFNLNLSICEIGNCLNSLFYLLKSMCSSLLTLVIFVQGLAVTGRPLFQCLMCVERYLAVVHPVTFLKFKPLRYRLICCAMAWIITLGGCCLCRFILSPLNLTAYTLLFSTQFLLFLSIQLFCLVAVLRALKQSGPGEKKKEENHMRRRAFYLILIITVNVAVIHVPYAVIALYTMLMQEYDPAKWFPGLFCYVLAGFVQPILYLHRTKKLKCSS</sequence>
<name>A0AC58IBA8_DANRE</name>
<dbReference type="RefSeq" id="XP_073791506.1">
    <property type="nucleotide sequence ID" value="XM_073935405.1"/>
</dbReference>
<dbReference type="Proteomes" id="UP000000437">
    <property type="component" value="Chromosome 21"/>
</dbReference>
<accession>A0AC58IBA8</accession>
<keyword evidence="1" id="KW-1185">Reference proteome</keyword>
<protein>
    <submittedName>
        <fullName evidence="2">P2Y purinoceptor 8-like</fullName>
    </submittedName>
</protein>
<reference evidence="2" key="1">
    <citation type="submission" date="2025-08" db="UniProtKB">
        <authorList>
            <consortium name="RefSeq"/>
        </authorList>
    </citation>
    <scope>IDENTIFICATION</scope>
    <source>
        <strain evidence="2">Tuebingen</strain>
        <tissue evidence="2">Fibroblasts and whole tissue</tissue>
    </source>
</reference>
<gene>
    <name evidence="2" type="primary">LOC141379880</name>
</gene>
<organism evidence="1 2">
    <name type="scientific">Danio rerio</name>
    <name type="common">Zebrafish</name>
    <name type="synonym">Brachydanio rerio</name>
    <dbReference type="NCBI Taxonomy" id="7955"/>
    <lineage>
        <taxon>Eukaryota</taxon>
        <taxon>Metazoa</taxon>
        <taxon>Chordata</taxon>
        <taxon>Craniata</taxon>
        <taxon>Vertebrata</taxon>
        <taxon>Euteleostomi</taxon>
        <taxon>Actinopterygii</taxon>
        <taxon>Neopterygii</taxon>
        <taxon>Teleostei</taxon>
        <taxon>Ostariophysi</taxon>
        <taxon>Cypriniformes</taxon>
        <taxon>Danionidae</taxon>
        <taxon>Danioninae</taxon>
        <taxon>Danio</taxon>
    </lineage>
</organism>